<evidence type="ECO:0000256" key="1">
    <source>
        <dbReference type="SAM" id="MobiDB-lite"/>
    </source>
</evidence>
<dbReference type="SUPFAM" id="SSF49879">
    <property type="entry name" value="SMAD/FHA domain"/>
    <property type="match status" value="1"/>
</dbReference>
<name>A0A5Q0TIS6_9VIBR</name>
<evidence type="ECO:0000313" key="4">
    <source>
        <dbReference type="Proteomes" id="UP000348942"/>
    </source>
</evidence>
<feature type="region of interest" description="Disordered" evidence="1">
    <location>
        <begin position="169"/>
        <end position="188"/>
    </location>
</feature>
<dbReference type="AlphaFoldDB" id="A0A5Q0TIS6"/>
<reference evidence="3 4" key="1">
    <citation type="submission" date="2019-10" db="EMBL/GenBank/DDBJ databases">
        <title>Vibrio sp. nov., isolated from Coralline algae surface.</title>
        <authorList>
            <person name="Geng Y."/>
            <person name="Zhang X."/>
        </authorList>
    </citation>
    <scope>NUCLEOTIDE SEQUENCE [LARGE SCALE GENOMIC DNA]</scope>
    <source>
        <strain evidence="3 4">SM1977</strain>
    </source>
</reference>
<dbReference type="EMBL" id="CP045699">
    <property type="protein sequence ID" value="QGA65199.1"/>
    <property type="molecule type" value="Genomic_DNA"/>
</dbReference>
<dbReference type="InterPro" id="IPR008984">
    <property type="entry name" value="SMAD_FHA_dom_sf"/>
</dbReference>
<keyword evidence="4" id="KW-1185">Reference proteome</keyword>
<dbReference type="InterPro" id="IPR046883">
    <property type="entry name" value="T6SS_FHA_C"/>
</dbReference>
<protein>
    <submittedName>
        <fullName evidence="3">Type VI secretion system-associated FHA domain protein TagH</fullName>
    </submittedName>
</protein>
<dbReference type="Pfam" id="PF20232">
    <property type="entry name" value="T6SS_FHA_C"/>
    <property type="match status" value="1"/>
</dbReference>
<proteinExistence type="predicted"/>
<feature type="compositionally biased region" description="Low complexity" evidence="1">
    <location>
        <begin position="175"/>
        <end position="188"/>
    </location>
</feature>
<dbReference type="Proteomes" id="UP000348942">
    <property type="component" value="Chromosome 1"/>
</dbReference>
<sequence>MEEQLFLTFVVMNTRLLKTGGAASFQFKQQGGFIGNDDTCHWVLPDPNNALITPYCQITFSDKQYHLVDLQGGIGINNQEPKFEQNNTTLIRNGDVFRIGSYQIKAHVKMVEVEVEMMHEYQASSQQSIQTQQTSQTSTTQSYIPQLDMEVPAAKTTLIPSAKVEAPTVTQAAVSNSETPPETAPTTSIEVEVQQSSVHKEQSMTVTDSQTVTDVKKQSLQACLQGLLAIHQRQDSQFHLLNRSFQPIQDNPLQMGLGLEETEEVMFGGEKSLFHLEPAQAISESLKSVESHNERVHKATATALQYILNELSPDTLKTRFDTYRKNAPANVDADAWAWKMYQSYFSELTSGRQKGFEKQFWEVLEQSYDSLRRQGS</sequence>
<evidence type="ECO:0000259" key="2">
    <source>
        <dbReference type="Pfam" id="PF20232"/>
    </source>
</evidence>
<dbReference type="CDD" id="cd00060">
    <property type="entry name" value="FHA"/>
    <property type="match status" value="1"/>
</dbReference>
<feature type="domain" description="Type VI secretion system FHA" evidence="2">
    <location>
        <begin position="204"/>
        <end position="370"/>
    </location>
</feature>
<dbReference type="InterPro" id="IPR017735">
    <property type="entry name" value="T6SS_FHA"/>
</dbReference>
<organism evidence="3 4">
    <name type="scientific">Vibrio algicola</name>
    <dbReference type="NCBI Taxonomy" id="2662262"/>
    <lineage>
        <taxon>Bacteria</taxon>
        <taxon>Pseudomonadati</taxon>
        <taxon>Pseudomonadota</taxon>
        <taxon>Gammaproteobacteria</taxon>
        <taxon>Vibrionales</taxon>
        <taxon>Vibrionaceae</taxon>
        <taxon>Vibrio</taxon>
    </lineage>
</organism>
<dbReference type="Gene3D" id="2.60.200.20">
    <property type="match status" value="1"/>
</dbReference>
<accession>A0A5Q0TIS6</accession>
<dbReference type="RefSeq" id="WP_153447348.1">
    <property type="nucleotide sequence ID" value="NZ_CP045699.1"/>
</dbReference>
<gene>
    <name evidence="3" type="primary">tagH</name>
    <name evidence="3" type="ORF">GFB47_07105</name>
</gene>
<dbReference type="NCBIfam" id="TIGR03354">
    <property type="entry name" value="VI_FHA"/>
    <property type="match status" value="1"/>
</dbReference>
<evidence type="ECO:0000313" key="3">
    <source>
        <dbReference type="EMBL" id="QGA65199.1"/>
    </source>
</evidence>